<evidence type="ECO:0000256" key="2">
    <source>
        <dbReference type="SAM" id="MobiDB-lite"/>
    </source>
</evidence>
<proteinExistence type="predicted"/>
<sequence length="69" mass="7843">MKKSEVTVSSSSGRSVTNNATDNFIDGVSKQIIGFQQHKTEINDLKRQNKELSKQNKELMDQYQELPSL</sequence>
<evidence type="ECO:0000313" key="3">
    <source>
        <dbReference type="EMBL" id="BAH92479.1"/>
    </source>
</evidence>
<keyword evidence="1" id="KW-0175">Coiled coil</keyword>
<feature type="coiled-coil region" evidence="1">
    <location>
        <begin position="35"/>
        <end position="65"/>
    </location>
</feature>
<dbReference type="Proteomes" id="UP000000763">
    <property type="component" value="Chromosome 4"/>
</dbReference>
<dbReference type="AlphaFoldDB" id="C7J1J7"/>
<evidence type="ECO:0000313" key="4">
    <source>
        <dbReference type="Proteomes" id="UP000000763"/>
    </source>
</evidence>
<accession>C7J1J7</accession>
<reference evidence="3 4" key="1">
    <citation type="journal article" date="2005" name="Nature">
        <title>The map-based sequence of the rice genome.</title>
        <authorList>
            <consortium name="International rice genome sequencing project (IRGSP)"/>
            <person name="Matsumoto T."/>
            <person name="Wu J."/>
            <person name="Kanamori H."/>
            <person name="Katayose Y."/>
            <person name="Fujisawa M."/>
            <person name="Namiki N."/>
            <person name="Mizuno H."/>
            <person name="Yamamoto K."/>
            <person name="Antonio B.A."/>
            <person name="Baba T."/>
            <person name="Sakata K."/>
            <person name="Nagamura Y."/>
            <person name="Aoki H."/>
            <person name="Arikawa K."/>
            <person name="Arita K."/>
            <person name="Bito T."/>
            <person name="Chiden Y."/>
            <person name="Fujitsuka N."/>
            <person name="Fukunaka R."/>
            <person name="Hamada M."/>
            <person name="Harada C."/>
            <person name="Hayashi A."/>
            <person name="Hijishita S."/>
            <person name="Honda M."/>
            <person name="Hosokawa S."/>
            <person name="Ichikawa Y."/>
            <person name="Idonuma A."/>
            <person name="Iijima M."/>
            <person name="Ikeda M."/>
            <person name="Ikeno M."/>
            <person name="Ito K."/>
            <person name="Ito S."/>
            <person name="Ito T."/>
            <person name="Ito Y."/>
            <person name="Ito Y."/>
            <person name="Iwabuchi A."/>
            <person name="Kamiya K."/>
            <person name="Karasawa W."/>
            <person name="Kurita K."/>
            <person name="Katagiri S."/>
            <person name="Kikuta A."/>
            <person name="Kobayashi H."/>
            <person name="Kobayashi N."/>
            <person name="Machita K."/>
            <person name="Maehara T."/>
            <person name="Masukawa M."/>
            <person name="Mizubayashi T."/>
            <person name="Mukai Y."/>
            <person name="Nagasaki H."/>
            <person name="Nagata Y."/>
            <person name="Naito S."/>
            <person name="Nakashima M."/>
            <person name="Nakama Y."/>
            <person name="Nakamichi Y."/>
            <person name="Nakamura M."/>
            <person name="Meguro A."/>
            <person name="Negishi M."/>
            <person name="Ohta I."/>
            <person name="Ohta T."/>
            <person name="Okamoto M."/>
            <person name="Ono N."/>
            <person name="Saji S."/>
            <person name="Sakaguchi M."/>
            <person name="Sakai K."/>
            <person name="Shibata M."/>
            <person name="Shimokawa T."/>
            <person name="Song J."/>
            <person name="Takazaki Y."/>
            <person name="Terasawa K."/>
            <person name="Tsugane M."/>
            <person name="Tsuji K."/>
            <person name="Ueda S."/>
            <person name="Waki K."/>
            <person name="Yamagata H."/>
            <person name="Yamamoto M."/>
            <person name="Yamamoto S."/>
            <person name="Yamane H."/>
            <person name="Yoshiki S."/>
            <person name="Yoshihara R."/>
            <person name="Yukawa K."/>
            <person name="Zhong H."/>
            <person name="Yano M."/>
            <person name="Yuan Q."/>
            <person name="Ouyang S."/>
            <person name="Liu J."/>
            <person name="Jones K.M."/>
            <person name="Gansberger K."/>
            <person name="Moffat K."/>
            <person name="Hill J."/>
            <person name="Bera J."/>
            <person name="Fadrosh D."/>
            <person name="Jin S."/>
            <person name="Johri S."/>
            <person name="Kim M."/>
            <person name="Overton L."/>
            <person name="Reardon M."/>
            <person name="Tsitrin T."/>
            <person name="Vuong H."/>
            <person name="Weaver B."/>
            <person name="Ciecko A."/>
            <person name="Tallon L."/>
            <person name="Jackson J."/>
            <person name="Pai G."/>
            <person name="Aken S.V."/>
            <person name="Utterback T."/>
            <person name="Reidmuller S."/>
            <person name="Feldblyum T."/>
            <person name="Hsiao J."/>
            <person name="Zismann V."/>
            <person name="Iobst S."/>
            <person name="de Vazeille A.R."/>
            <person name="Buell C.R."/>
            <person name="Ying K."/>
            <person name="Li Y."/>
            <person name="Lu T."/>
            <person name="Huang Y."/>
            <person name="Zhao Q."/>
            <person name="Feng Q."/>
            <person name="Zhang L."/>
            <person name="Zhu J."/>
            <person name="Weng Q."/>
            <person name="Mu J."/>
            <person name="Lu Y."/>
            <person name="Fan D."/>
            <person name="Liu Y."/>
            <person name="Guan J."/>
            <person name="Zhang Y."/>
            <person name="Yu S."/>
            <person name="Liu X."/>
            <person name="Zhang Y."/>
            <person name="Hong G."/>
            <person name="Han B."/>
            <person name="Choisne N."/>
            <person name="Demange N."/>
            <person name="Orjeda G."/>
            <person name="Samain S."/>
            <person name="Cattolico L."/>
            <person name="Pelletier E."/>
            <person name="Couloux A."/>
            <person name="Segurens B."/>
            <person name="Wincker P."/>
            <person name="D'Hont A."/>
            <person name="Scarpelli C."/>
            <person name="Weissenbach J."/>
            <person name="Salanoubat M."/>
            <person name="Quetier F."/>
            <person name="Yu Y."/>
            <person name="Kim H.R."/>
            <person name="Rambo T."/>
            <person name="Currie J."/>
            <person name="Collura K."/>
            <person name="Luo M."/>
            <person name="Yang T."/>
            <person name="Ammiraju J.S.S."/>
            <person name="Engler F."/>
            <person name="Soderlund C."/>
            <person name="Wing R.A."/>
            <person name="Palmer L.E."/>
            <person name="de la Bastide M."/>
            <person name="Spiegel L."/>
            <person name="Nascimento L."/>
            <person name="Zutavern T."/>
            <person name="O'Shaughnessy A."/>
            <person name="Dike S."/>
            <person name="Dedhia N."/>
            <person name="Preston R."/>
            <person name="Balija V."/>
            <person name="McCombie W.R."/>
            <person name="Chow T."/>
            <person name="Chen H."/>
            <person name="Chung M."/>
            <person name="Chen C."/>
            <person name="Shaw J."/>
            <person name="Wu H."/>
            <person name="Hsiao K."/>
            <person name="Chao Y."/>
            <person name="Chu M."/>
            <person name="Cheng C."/>
            <person name="Hour A."/>
            <person name="Lee P."/>
            <person name="Lin S."/>
            <person name="Lin Y."/>
            <person name="Liou J."/>
            <person name="Liu S."/>
            <person name="Hsing Y."/>
            <person name="Raghuvanshi S."/>
            <person name="Mohanty A."/>
            <person name="Bharti A.K."/>
            <person name="Gaur A."/>
            <person name="Gupta V."/>
            <person name="Kumar D."/>
            <person name="Ravi V."/>
            <person name="Vij S."/>
            <person name="Kapur A."/>
            <person name="Khurana P."/>
            <person name="Khurana P."/>
            <person name="Khurana J.P."/>
            <person name="Tyagi A.K."/>
            <person name="Gaikwad K."/>
            <person name="Singh A."/>
            <person name="Dalal V."/>
            <person name="Srivastava S."/>
            <person name="Dixit A."/>
            <person name="Pal A.K."/>
            <person name="Ghazi I.A."/>
            <person name="Yadav M."/>
            <person name="Pandit A."/>
            <person name="Bhargava A."/>
            <person name="Sureshbabu K."/>
            <person name="Batra K."/>
            <person name="Sharma T.R."/>
            <person name="Mohapatra T."/>
            <person name="Singh N.K."/>
            <person name="Messing J."/>
            <person name="Nelson A.B."/>
            <person name="Fuks G."/>
            <person name="Kavchok S."/>
            <person name="Keizer G."/>
            <person name="Linton E."/>
            <person name="Llaca V."/>
            <person name="Song R."/>
            <person name="Tanyolac B."/>
            <person name="Young S."/>
            <person name="Ho-Il K."/>
            <person name="Hahn J.H."/>
            <person name="Sangsakoo G."/>
            <person name="Vanavichit A."/>
            <person name="de Mattos Luiz.A.T."/>
            <person name="Zimmer P.D."/>
            <person name="Malone G."/>
            <person name="Dellagostin O."/>
            <person name="de Oliveira A.C."/>
            <person name="Bevan M."/>
            <person name="Bancroft I."/>
            <person name="Minx P."/>
            <person name="Cordum H."/>
            <person name="Wilson R."/>
            <person name="Cheng Z."/>
            <person name="Jin W."/>
            <person name="Jiang J."/>
            <person name="Leong S.A."/>
            <person name="Iwama H."/>
            <person name="Gojobori T."/>
            <person name="Itoh T."/>
            <person name="Niimura Y."/>
            <person name="Fujii Y."/>
            <person name="Habara T."/>
            <person name="Sakai H."/>
            <person name="Sato Y."/>
            <person name="Wilson G."/>
            <person name="Kumar K."/>
            <person name="McCouch S."/>
            <person name="Juretic N."/>
            <person name="Hoen D."/>
            <person name="Wright S."/>
            <person name="Bruskiewich R."/>
            <person name="Bureau T."/>
            <person name="Miyao A."/>
            <person name="Hirochika H."/>
            <person name="Nishikawa T."/>
            <person name="Kadowaki K."/>
            <person name="Sugiura M."/>
            <person name="Burr B."/>
            <person name="Sasaki T."/>
        </authorList>
    </citation>
    <scope>NUCLEOTIDE SEQUENCE [LARGE SCALE GENOMIC DNA]</scope>
    <source>
        <strain evidence="4">cv. Nipponbare</strain>
    </source>
</reference>
<evidence type="ECO:0000256" key="1">
    <source>
        <dbReference type="SAM" id="Coils"/>
    </source>
</evidence>
<gene>
    <name evidence="3" type="ordered locus">Os04g0151401</name>
</gene>
<dbReference type="KEGG" id="dosa:Os04g0151401"/>
<dbReference type="EMBL" id="AP008210">
    <property type="protein sequence ID" value="BAH92479.1"/>
    <property type="molecule type" value="Genomic_DNA"/>
</dbReference>
<protein>
    <submittedName>
        <fullName evidence="3">Os04g0151401 protein</fullName>
    </submittedName>
</protein>
<reference evidence="4" key="2">
    <citation type="journal article" date="2008" name="Nucleic Acids Res.">
        <title>The rice annotation project database (RAP-DB): 2008 update.</title>
        <authorList>
            <consortium name="The rice annotation project (RAP)"/>
        </authorList>
    </citation>
    <scope>GENOME REANNOTATION</scope>
    <source>
        <strain evidence="4">cv. Nipponbare</strain>
    </source>
</reference>
<feature type="compositionally biased region" description="Low complexity" evidence="2">
    <location>
        <begin position="1"/>
        <end position="16"/>
    </location>
</feature>
<organism evidence="3 4">
    <name type="scientific">Oryza sativa subsp. japonica</name>
    <name type="common">Rice</name>
    <dbReference type="NCBI Taxonomy" id="39947"/>
    <lineage>
        <taxon>Eukaryota</taxon>
        <taxon>Viridiplantae</taxon>
        <taxon>Streptophyta</taxon>
        <taxon>Embryophyta</taxon>
        <taxon>Tracheophyta</taxon>
        <taxon>Spermatophyta</taxon>
        <taxon>Magnoliopsida</taxon>
        <taxon>Liliopsida</taxon>
        <taxon>Poales</taxon>
        <taxon>Poaceae</taxon>
        <taxon>BOP clade</taxon>
        <taxon>Oryzoideae</taxon>
        <taxon>Oryzeae</taxon>
        <taxon>Oryzinae</taxon>
        <taxon>Oryza</taxon>
        <taxon>Oryza sativa</taxon>
    </lineage>
</organism>
<name>C7J1J7_ORYSJ</name>
<feature type="region of interest" description="Disordered" evidence="2">
    <location>
        <begin position="1"/>
        <end position="22"/>
    </location>
</feature>